<feature type="signal peptide" evidence="5">
    <location>
        <begin position="1"/>
        <end position="28"/>
    </location>
</feature>
<feature type="chain" id="PRO_5045591024" description="Peptidase metallopeptidase domain-containing protein" evidence="5">
    <location>
        <begin position="29"/>
        <end position="450"/>
    </location>
</feature>
<gene>
    <name evidence="7" type="ORF">GCM10009844_09040</name>
</gene>
<evidence type="ECO:0000256" key="2">
    <source>
        <dbReference type="ARBA" id="ARBA00022723"/>
    </source>
</evidence>
<evidence type="ECO:0000313" key="8">
    <source>
        <dbReference type="Proteomes" id="UP001501771"/>
    </source>
</evidence>
<evidence type="ECO:0000256" key="5">
    <source>
        <dbReference type="SAM" id="SignalP"/>
    </source>
</evidence>
<keyword evidence="3" id="KW-0378">Hydrolase</keyword>
<keyword evidence="8" id="KW-1185">Reference proteome</keyword>
<keyword evidence="2" id="KW-0479">Metal-binding</keyword>
<evidence type="ECO:0000256" key="3">
    <source>
        <dbReference type="ARBA" id="ARBA00022801"/>
    </source>
</evidence>
<evidence type="ECO:0000256" key="1">
    <source>
        <dbReference type="ARBA" id="ARBA00022670"/>
    </source>
</evidence>
<reference evidence="7 8" key="1">
    <citation type="journal article" date="2019" name="Int. J. Syst. Evol. Microbiol.">
        <title>The Global Catalogue of Microorganisms (GCM) 10K type strain sequencing project: providing services to taxonomists for standard genome sequencing and annotation.</title>
        <authorList>
            <consortium name="The Broad Institute Genomics Platform"/>
            <consortium name="The Broad Institute Genome Sequencing Center for Infectious Disease"/>
            <person name="Wu L."/>
            <person name="Ma J."/>
        </authorList>
    </citation>
    <scope>NUCLEOTIDE SEQUENCE [LARGE SCALE GENOMIC DNA]</scope>
    <source>
        <strain evidence="7 8">JCM 16022</strain>
    </source>
</reference>
<dbReference type="Pfam" id="PF00413">
    <property type="entry name" value="Peptidase_M10"/>
    <property type="match status" value="1"/>
</dbReference>
<dbReference type="InterPro" id="IPR006026">
    <property type="entry name" value="Peptidase_Metallo"/>
</dbReference>
<keyword evidence="1" id="KW-0645">Protease</keyword>
<protein>
    <recommendedName>
        <fullName evidence="6">Peptidase metallopeptidase domain-containing protein</fullName>
    </recommendedName>
</protein>
<name>A0ABN2ZBY9_9ACTN</name>
<comment type="caution">
    <text evidence="7">The sequence shown here is derived from an EMBL/GenBank/DDBJ whole genome shotgun (WGS) entry which is preliminary data.</text>
</comment>
<proteinExistence type="predicted"/>
<dbReference type="EMBL" id="BAAAQR010000002">
    <property type="protein sequence ID" value="GAA2139872.1"/>
    <property type="molecule type" value="Genomic_DNA"/>
</dbReference>
<dbReference type="RefSeq" id="WP_344148255.1">
    <property type="nucleotide sequence ID" value="NZ_BAAAQR010000002.1"/>
</dbReference>
<dbReference type="SMART" id="SM00235">
    <property type="entry name" value="ZnMc"/>
    <property type="match status" value="1"/>
</dbReference>
<evidence type="ECO:0000256" key="4">
    <source>
        <dbReference type="ARBA" id="ARBA00022833"/>
    </source>
</evidence>
<dbReference type="Gene3D" id="3.40.390.10">
    <property type="entry name" value="Collagenase (Catalytic Domain)"/>
    <property type="match status" value="1"/>
</dbReference>
<evidence type="ECO:0000259" key="6">
    <source>
        <dbReference type="SMART" id="SM00235"/>
    </source>
</evidence>
<organism evidence="7 8">
    <name type="scientific">Nocardioides koreensis</name>
    <dbReference type="NCBI Taxonomy" id="433651"/>
    <lineage>
        <taxon>Bacteria</taxon>
        <taxon>Bacillati</taxon>
        <taxon>Actinomycetota</taxon>
        <taxon>Actinomycetes</taxon>
        <taxon>Propionibacteriales</taxon>
        <taxon>Nocardioidaceae</taxon>
        <taxon>Nocardioides</taxon>
    </lineage>
</organism>
<dbReference type="InterPro" id="IPR001818">
    <property type="entry name" value="Pept_M10_metallopeptidase"/>
</dbReference>
<evidence type="ECO:0000313" key="7">
    <source>
        <dbReference type="EMBL" id="GAA2139872.1"/>
    </source>
</evidence>
<keyword evidence="5" id="KW-0732">Signal</keyword>
<accession>A0ABN2ZBY9</accession>
<dbReference type="Proteomes" id="UP001501771">
    <property type="component" value="Unassembled WGS sequence"/>
</dbReference>
<keyword evidence="4" id="KW-0862">Zinc</keyword>
<feature type="domain" description="Peptidase metallopeptidase" evidence="6">
    <location>
        <begin position="242"/>
        <end position="416"/>
    </location>
</feature>
<dbReference type="SUPFAM" id="SSF55486">
    <property type="entry name" value="Metalloproteases ('zincins'), catalytic domain"/>
    <property type="match status" value="1"/>
</dbReference>
<sequence>MSRRPLLLLLGVLTLLTGALAPTGDAYAADEAVQVAWPVCPLVSGAPASLTVTGTDLTGPHRIYLREVLTAGAADLSTSEYLTPEQPVVTLPLPTVGPGSHEFAVEVATGADDGTTLAAEVLDCRVLRRPTVVAATFPTGTVAAGAKALVTGTVTGLPGRTVQLQVRTNDGWAALGRPARTATDGSFAVHAPTWWVHRTTMRVLAPVTDQDRAATSATTGTMTVARPYRPRAGTAWTPLDRHHPRWNPCDVITYRVNRDRMPAHGMADLREGLRRVSQATGLRFEHVGGTAFVPLRRGHEQARIRNADFAVAWAAPRQVPWLAGNVIGVGGGSWSSSGGGPAGFTYGFIVLDATARLRPGYAPHRYTWGSLVLHELGHAIGLGHVSDRRQIMVSGLQPVEAQYAAGDLRGLAAVGAGQGCFTSSPSVTAKRLAPGSNRSPAPIVAVADRS</sequence>
<dbReference type="InterPro" id="IPR024079">
    <property type="entry name" value="MetalloPept_cat_dom_sf"/>
</dbReference>